<protein>
    <submittedName>
        <fullName evidence="2">Stage III sporulation protein AH</fullName>
    </submittedName>
</protein>
<dbReference type="Pfam" id="PF12685">
    <property type="entry name" value="SpoIIIAH"/>
    <property type="match status" value="1"/>
</dbReference>
<dbReference type="EMBL" id="FUYJ01000001">
    <property type="protein sequence ID" value="SKA88597.1"/>
    <property type="molecule type" value="Genomic_DNA"/>
</dbReference>
<evidence type="ECO:0000256" key="1">
    <source>
        <dbReference type="SAM" id="Phobius"/>
    </source>
</evidence>
<name>A0A1T4XGP7_9BACL</name>
<keyword evidence="1" id="KW-0472">Membrane</keyword>
<organism evidence="2 3">
    <name type="scientific">Sporosarcina newyorkensis</name>
    <dbReference type="NCBI Taxonomy" id="759851"/>
    <lineage>
        <taxon>Bacteria</taxon>
        <taxon>Bacillati</taxon>
        <taxon>Bacillota</taxon>
        <taxon>Bacilli</taxon>
        <taxon>Bacillales</taxon>
        <taxon>Caryophanaceae</taxon>
        <taxon>Sporosarcina</taxon>
    </lineage>
</organism>
<proteinExistence type="predicted"/>
<dbReference type="InterPro" id="IPR038503">
    <property type="entry name" value="SpoIIIAH_sf"/>
</dbReference>
<gene>
    <name evidence="2" type="ORF">SAMN04244570_0707</name>
</gene>
<evidence type="ECO:0000313" key="3">
    <source>
        <dbReference type="Proteomes" id="UP000190042"/>
    </source>
</evidence>
<sequence>MKANKRTVWFLTLLSLVAVISIYYVKKEAPMPFDGIAIFTKETKDATKLLEKEGKTDEVKPVFAESYIFQDMRMEVRNERSEMVEQLTAKMTSSDFTAEEKNEIFDEIAELRKVSSTEALMEMQIKALGYPEVFVRGEEERVNVTVLSNEEHSPQMADEITQYIMSSWDGAQTVKVDFAESKE</sequence>
<keyword evidence="1" id="KW-0812">Transmembrane</keyword>
<feature type="transmembrane region" description="Helical" evidence="1">
    <location>
        <begin position="7"/>
        <end position="25"/>
    </location>
</feature>
<reference evidence="3" key="1">
    <citation type="submission" date="2017-02" db="EMBL/GenBank/DDBJ databases">
        <authorList>
            <person name="Varghese N."/>
            <person name="Submissions S."/>
        </authorList>
    </citation>
    <scope>NUCLEOTIDE SEQUENCE [LARGE SCALE GENOMIC DNA]</scope>
    <source>
        <strain evidence="3">DSM 23966</strain>
    </source>
</reference>
<evidence type="ECO:0000313" key="2">
    <source>
        <dbReference type="EMBL" id="SKA88597.1"/>
    </source>
</evidence>
<keyword evidence="1" id="KW-1133">Transmembrane helix</keyword>
<dbReference type="AlphaFoldDB" id="A0A1T4XGP7"/>
<dbReference type="Gene3D" id="1.10.287.4300">
    <property type="entry name" value="Stage III sporulation protein AH-like"/>
    <property type="match status" value="1"/>
</dbReference>
<accession>A0A1T4XGP7</accession>
<dbReference type="RefSeq" id="WP_009496793.1">
    <property type="nucleotide sequence ID" value="NZ_FUYJ01000001.1"/>
</dbReference>
<keyword evidence="3" id="KW-1185">Reference proteome</keyword>
<dbReference type="Proteomes" id="UP000190042">
    <property type="component" value="Unassembled WGS sequence"/>
</dbReference>
<dbReference type="InterPro" id="IPR024232">
    <property type="entry name" value="SpoIIIAH"/>
</dbReference>